<evidence type="ECO:0000313" key="15">
    <source>
        <dbReference type="Proteomes" id="UP000035681"/>
    </source>
</evidence>
<dbReference type="PANTHER" id="PTHR10791">
    <property type="entry name" value="RAG1-ACTIVATING PROTEIN 1"/>
    <property type="match status" value="1"/>
</dbReference>
<dbReference type="GO" id="GO:0005886">
    <property type="term" value="C:plasma membrane"/>
    <property type="evidence" value="ECO:0007669"/>
    <property type="project" value="UniProtKB-SubCell"/>
</dbReference>
<proteinExistence type="inferred from homology"/>
<evidence type="ECO:0000256" key="14">
    <source>
        <dbReference type="SAM" id="Phobius"/>
    </source>
</evidence>
<evidence type="ECO:0000256" key="4">
    <source>
        <dbReference type="ARBA" id="ARBA00021741"/>
    </source>
</evidence>
<evidence type="ECO:0000313" key="16">
    <source>
        <dbReference type="WBParaSite" id="SSTP_0000003800.1"/>
    </source>
</evidence>
<evidence type="ECO:0000256" key="13">
    <source>
        <dbReference type="ARBA" id="ARBA00055578"/>
    </source>
</evidence>
<dbReference type="STRING" id="6248.A0A0K0DS24"/>
<evidence type="ECO:0000256" key="1">
    <source>
        <dbReference type="ARBA" id="ARBA00004651"/>
    </source>
</evidence>
<keyword evidence="9" id="KW-0677">Repeat</keyword>
<keyword evidence="8 14" id="KW-0812">Transmembrane</keyword>
<evidence type="ECO:0000256" key="6">
    <source>
        <dbReference type="ARBA" id="ARBA00022475"/>
    </source>
</evidence>
<evidence type="ECO:0000256" key="12">
    <source>
        <dbReference type="ARBA" id="ARBA00023136"/>
    </source>
</evidence>
<dbReference type="GO" id="GO:0000139">
    <property type="term" value="C:Golgi membrane"/>
    <property type="evidence" value="ECO:0007669"/>
    <property type="project" value="UniProtKB-SubCell"/>
</dbReference>
<evidence type="ECO:0000256" key="7">
    <source>
        <dbReference type="ARBA" id="ARBA00022597"/>
    </source>
</evidence>
<keyword evidence="12 14" id="KW-0472">Membrane</keyword>
<keyword evidence="6" id="KW-1003">Cell membrane</keyword>
<dbReference type="FunFam" id="1.20.1280.290:FF:000004">
    <property type="entry name" value="Sugar transporter SWEET"/>
    <property type="match status" value="1"/>
</dbReference>
<feature type="transmembrane region" description="Helical" evidence="14">
    <location>
        <begin position="72"/>
        <end position="92"/>
    </location>
</feature>
<keyword evidence="15" id="KW-1185">Reference proteome</keyword>
<dbReference type="WBParaSite" id="SSTP_0000003800.1">
    <property type="protein sequence ID" value="SSTP_0000003800.1"/>
    <property type="gene ID" value="SSTP_0000003800"/>
</dbReference>
<evidence type="ECO:0000256" key="10">
    <source>
        <dbReference type="ARBA" id="ARBA00022989"/>
    </source>
</evidence>
<keyword evidence="11" id="KW-0333">Golgi apparatus</keyword>
<dbReference type="InterPro" id="IPR004316">
    <property type="entry name" value="SWEET_rpt"/>
</dbReference>
<reference evidence="16" key="1">
    <citation type="submission" date="2015-08" db="UniProtKB">
        <authorList>
            <consortium name="WormBaseParasite"/>
        </authorList>
    </citation>
    <scope>IDENTIFICATION</scope>
</reference>
<feature type="transmembrane region" description="Helical" evidence="14">
    <location>
        <begin position="159"/>
        <end position="181"/>
    </location>
</feature>
<feature type="transmembrane region" description="Helical" evidence="14">
    <location>
        <begin position="45"/>
        <end position="66"/>
    </location>
</feature>
<dbReference type="WBParaSite" id="TCONS_00016130.p1">
    <property type="protein sequence ID" value="TCONS_00016130.p1"/>
    <property type="gene ID" value="XLOC_010781"/>
</dbReference>
<dbReference type="Gene3D" id="1.20.1280.290">
    <property type="match status" value="2"/>
</dbReference>
<evidence type="ECO:0000256" key="11">
    <source>
        <dbReference type="ARBA" id="ARBA00023034"/>
    </source>
</evidence>
<evidence type="ECO:0000256" key="5">
    <source>
        <dbReference type="ARBA" id="ARBA00022448"/>
    </source>
</evidence>
<evidence type="ECO:0000256" key="9">
    <source>
        <dbReference type="ARBA" id="ARBA00022737"/>
    </source>
</evidence>
<dbReference type="PANTHER" id="PTHR10791:SF246">
    <property type="entry name" value="SUGAR TRANSPORTER SWEET1"/>
    <property type="match status" value="1"/>
</dbReference>
<comment type="similarity">
    <text evidence="3">Belongs to the SWEET sugar transporter family.</text>
</comment>
<sequence length="363" mass="41640">MFEIFYEFSLLNFLSLLAFVTTVALFFCGTAICRQIWRRKDTKEISGAPFLMGILGGTCWLTYGYLKPDSTVIYVTSVQCVLYITYSTFYWIMTKDKLWITFQLGGIYTICASLILSVYFFGHKVYHPLGIVCVTLNAMDFGAPLAGIHVVLRKRATSTLPLPLCIANFAVSTEWFLYGLLKEDLYIIVPNGIGSFLSTLQIIIFLVLPRKHGREIPIVWIFKKLTCRTPIKPDIECEPQIVTYQDEEHVKEEILDRSIKGRLHSFRQSIPKLIKKPSEMIAHIGSDIANYQHRDPFDYHPEIDESDSSDSESINDAANRFSQSMFAQIHKDRGVSFKNRDRGHLRKRQLSLPNIVEAIEKEK</sequence>
<organism evidence="16">
    <name type="scientific">Strongyloides stercoralis</name>
    <name type="common">Threadworm</name>
    <dbReference type="NCBI Taxonomy" id="6248"/>
    <lineage>
        <taxon>Eukaryota</taxon>
        <taxon>Metazoa</taxon>
        <taxon>Ecdysozoa</taxon>
        <taxon>Nematoda</taxon>
        <taxon>Chromadorea</taxon>
        <taxon>Rhabditida</taxon>
        <taxon>Tylenchina</taxon>
        <taxon>Panagrolaimomorpha</taxon>
        <taxon>Strongyloidoidea</taxon>
        <taxon>Strongyloididae</taxon>
        <taxon>Strongyloides</taxon>
    </lineage>
</organism>
<dbReference type="FunFam" id="1.20.1280.290:FF:000010">
    <property type="entry name" value="Sugar transporter SWEET"/>
    <property type="match status" value="1"/>
</dbReference>
<feature type="transmembrane region" description="Helical" evidence="14">
    <location>
        <begin position="99"/>
        <end position="122"/>
    </location>
</feature>
<keyword evidence="5" id="KW-0813">Transport</keyword>
<dbReference type="GO" id="GO:0051119">
    <property type="term" value="F:sugar transmembrane transporter activity"/>
    <property type="evidence" value="ECO:0007669"/>
    <property type="project" value="InterPro"/>
</dbReference>
<dbReference type="Pfam" id="PF03083">
    <property type="entry name" value="MtN3_slv"/>
    <property type="match status" value="2"/>
</dbReference>
<accession>A0A0K0DS24</accession>
<evidence type="ECO:0000256" key="8">
    <source>
        <dbReference type="ARBA" id="ARBA00022692"/>
    </source>
</evidence>
<evidence type="ECO:0000256" key="2">
    <source>
        <dbReference type="ARBA" id="ARBA00004653"/>
    </source>
</evidence>
<comment type="function">
    <text evidence="13">Mediates both low-affinity uptake and efflux of sugar across the membrane.</text>
</comment>
<feature type="transmembrane region" description="Helical" evidence="14">
    <location>
        <begin position="128"/>
        <end position="152"/>
    </location>
</feature>
<evidence type="ECO:0000256" key="3">
    <source>
        <dbReference type="ARBA" id="ARBA00007809"/>
    </source>
</evidence>
<keyword evidence="10 14" id="KW-1133">Transmembrane helix</keyword>
<dbReference type="InterPro" id="IPR047664">
    <property type="entry name" value="SWEET"/>
</dbReference>
<feature type="transmembrane region" description="Helical" evidence="14">
    <location>
        <begin position="187"/>
        <end position="208"/>
    </location>
</feature>
<feature type="transmembrane region" description="Helical" evidence="14">
    <location>
        <begin position="12"/>
        <end position="33"/>
    </location>
</feature>
<keyword evidence="7" id="KW-0762">Sugar transport</keyword>
<comment type="subcellular location">
    <subcellularLocation>
        <location evidence="1">Cell membrane</location>
        <topology evidence="1">Multi-pass membrane protein</topology>
    </subcellularLocation>
    <subcellularLocation>
        <location evidence="2">Golgi apparatus membrane</location>
        <topology evidence="2">Multi-pass membrane protein</topology>
    </subcellularLocation>
</comment>
<dbReference type="AlphaFoldDB" id="A0A0K0DS24"/>
<protein>
    <recommendedName>
        <fullName evidence="4">Sugar transporter SWEET1</fullName>
    </recommendedName>
</protein>
<name>A0A0K0DS24_STRER</name>
<dbReference type="Proteomes" id="UP000035681">
    <property type="component" value="Unplaced"/>
</dbReference>